<reference evidence="4" key="1">
    <citation type="journal article" date="2014" name="Front. Microbiol.">
        <title>High frequency of phylogenetically diverse reductive dehalogenase-homologous genes in deep subseafloor sedimentary metagenomes.</title>
        <authorList>
            <person name="Kawai M."/>
            <person name="Futagami T."/>
            <person name="Toyoda A."/>
            <person name="Takaki Y."/>
            <person name="Nishi S."/>
            <person name="Hori S."/>
            <person name="Arai W."/>
            <person name="Tsubouchi T."/>
            <person name="Morono Y."/>
            <person name="Uchiyama I."/>
            <person name="Ito T."/>
            <person name="Fujiyama A."/>
            <person name="Inagaki F."/>
            <person name="Takami H."/>
        </authorList>
    </citation>
    <scope>NUCLEOTIDE SEQUENCE</scope>
    <source>
        <strain evidence="4">Expedition CK06-06</strain>
    </source>
</reference>
<dbReference type="AlphaFoldDB" id="X0SWR2"/>
<sequence length="149" mass="15819">MRESTIEYQEGSRLPLYSVNTLIIGSGAAALNAASNLHKMGQKDIAIVTDEWGGGTSNNAGSDKQTYYKISLSGDLPDSSLEMAKDLFKGGSMHGDIAMCEAQNSAQAFFNLISLGVPFPYDRFGGYAGYKTDHDPCGRATSAGPLTSH</sequence>
<evidence type="ECO:0000313" key="4">
    <source>
        <dbReference type="EMBL" id="GAF79556.1"/>
    </source>
</evidence>
<comment type="caution">
    <text evidence="4">The sequence shown here is derived from an EMBL/GenBank/DDBJ whole genome shotgun (WGS) entry which is preliminary data.</text>
</comment>
<evidence type="ECO:0000259" key="3">
    <source>
        <dbReference type="Pfam" id="PF00890"/>
    </source>
</evidence>
<gene>
    <name evidence="4" type="ORF">S01H1_11462</name>
</gene>
<dbReference type="InterPro" id="IPR036188">
    <property type="entry name" value="FAD/NAD-bd_sf"/>
</dbReference>
<dbReference type="SUPFAM" id="SSF51905">
    <property type="entry name" value="FAD/NAD(P)-binding domain"/>
    <property type="match status" value="1"/>
</dbReference>
<dbReference type="Gene3D" id="3.50.50.60">
    <property type="entry name" value="FAD/NAD(P)-binding domain"/>
    <property type="match status" value="1"/>
</dbReference>
<keyword evidence="2" id="KW-0560">Oxidoreductase</keyword>
<protein>
    <recommendedName>
        <fullName evidence="3">FAD-dependent oxidoreductase 2 FAD-binding domain-containing protein</fullName>
    </recommendedName>
</protein>
<name>X0SWR2_9ZZZZ</name>
<organism evidence="4">
    <name type="scientific">marine sediment metagenome</name>
    <dbReference type="NCBI Taxonomy" id="412755"/>
    <lineage>
        <taxon>unclassified sequences</taxon>
        <taxon>metagenomes</taxon>
        <taxon>ecological metagenomes</taxon>
    </lineage>
</organism>
<dbReference type="InterPro" id="IPR003953">
    <property type="entry name" value="FAD-dep_OxRdtase_2_FAD-bd"/>
</dbReference>
<accession>X0SWR2</accession>
<dbReference type="GO" id="GO:0016491">
    <property type="term" value="F:oxidoreductase activity"/>
    <property type="evidence" value="ECO:0007669"/>
    <property type="project" value="UniProtKB-KW"/>
</dbReference>
<proteinExistence type="predicted"/>
<evidence type="ECO:0000256" key="1">
    <source>
        <dbReference type="ARBA" id="ARBA00022630"/>
    </source>
</evidence>
<keyword evidence="1" id="KW-0285">Flavoprotein</keyword>
<dbReference type="Pfam" id="PF00890">
    <property type="entry name" value="FAD_binding_2"/>
    <property type="match status" value="1"/>
</dbReference>
<feature type="non-terminal residue" evidence="4">
    <location>
        <position position="149"/>
    </location>
</feature>
<dbReference type="EMBL" id="BARS01005844">
    <property type="protein sequence ID" value="GAF79556.1"/>
    <property type="molecule type" value="Genomic_DNA"/>
</dbReference>
<evidence type="ECO:0000256" key="2">
    <source>
        <dbReference type="ARBA" id="ARBA00023002"/>
    </source>
</evidence>
<feature type="domain" description="FAD-dependent oxidoreductase 2 FAD-binding" evidence="3">
    <location>
        <begin position="21"/>
        <end position="125"/>
    </location>
</feature>